<evidence type="ECO:0000256" key="2">
    <source>
        <dbReference type="SAM" id="MobiDB-lite"/>
    </source>
</evidence>
<dbReference type="InterPro" id="IPR032466">
    <property type="entry name" value="Metal_Hydrolase"/>
</dbReference>
<feature type="region of interest" description="Disordered" evidence="2">
    <location>
        <begin position="1"/>
        <end position="22"/>
    </location>
</feature>
<dbReference type="Proteomes" id="UP000270342">
    <property type="component" value="Unassembled WGS sequence"/>
</dbReference>
<name>A0A494YCW8_9BURK</name>
<dbReference type="GO" id="GO:0016787">
    <property type="term" value="F:hydrolase activity"/>
    <property type="evidence" value="ECO:0007669"/>
    <property type="project" value="UniProtKB-KW"/>
</dbReference>
<dbReference type="AlphaFoldDB" id="A0A494YCW8"/>
<comment type="similarity">
    <text evidence="1">Belongs to the metallo-dependent hydrolases superfamily.</text>
</comment>
<evidence type="ECO:0000256" key="1">
    <source>
        <dbReference type="ARBA" id="ARBA00038310"/>
    </source>
</evidence>
<evidence type="ECO:0000313" key="4">
    <source>
        <dbReference type="EMBL" id="RKP57854.1"/>
    </source>
</evidence>
<keyword evidence="5" id="KW-1185">Reference proteome</keyword>
<dbReference type="PANTHER" id="PTHR43569">
    <property type="entry name" value="AMIDOHYDROLASE"/>
    <property type="match status" value="1"/>
</dbReference>
<dbReference type="InterPro" id="IPR052350">
    <property type="entry name" value="Metallo-dep_Lactonases"/>
</dbReference>
<evidence type="ECO:0000259" key="3">
    <source>
        <dbReference type="Pfam" id="PF04909"/>
    </source>
</evidence>
<dbReference type="Pfam" id="PF04909">
    <property type="entry name" value="Amidohydro_2"/>
    <property type="match status" value="1"/>
</dbReference>
<comment type="caution">
    <text evidence="4">The sequence shown here is derived from an EMBL/GenBank/DDBJ whole genome shotgun (WGS) entry which is preliminary data.</text>
</comment>
<sequence>MRPNIADPSSRPSQDAIISGDTVSRRIIDTHPHIISPDKARYPITPLGGKRSAWSEQRPVDFPGLVREMDAAGIAKAAIVHSSTTYGYNAAYVADAIEGQRDRFAGVFSVDVLQPDAPAQIRHWVDRGLSGLRLFAAGSTVKSDPSWIADPRTYPAWEQCQTMDIPVALSIRQEALPHLLDVMSRYPGVRLILDHLLLSPIEDGAPYAASAPMFALARHPQVYLKLTTNNVRRAHDGRATAETFFGQLVDRFGSSRIMWGSNFPNEPGPLAQQVDEAKAALAFLPEKDQDNIFWQTAVALYPSLGEDATRAPHASHAPQANRT</sequence>
<dbReference type="Gene3D" id="3.20.20.140">
    <property type="entry name" value="Metal-dependent hydrolases"/>
    <property type="match status" value="1"/>
</dbReference>
<dbReference type="EMBL" id="RBZU01000002">
    <property type="protein sequence ID" value="RKP57854.1"/>
    <property type="molecule type" value="Genomic_DNA"/>
</dbReference>
<organism evidence="4 5">
    <name type="scientific">Pararobbsia silviterrae</name>
    <dbReference type="NCBI Taxonomy" id="1792498"/>
    <lineage>
        <taxon>Bacteria</taxon>
        <taxon>Pseudomonadati</taxon>
        <taxon>Pseudomonadota</taxon>
        <taxon>Betaproteobacteria</taxon>
        <taxon>Burkholderiales</taxon>
        <taxon>Burkholderiaceae</taxon>
        <taxon>Pararobbsia</taxon>
    </lineage>
</organism>
<protein>
    <submittedName>
        <fullName evidence="4">Amidohydrolase</fullName>
    </submittedName>
</protein>
<accession>A0A494YCW8</accession>
<evidence type="ECO:0000313" key="5">
    <source>
        <dbReference type="Proteomes" id="UP000270342"/>
    </source>
</evidence>
<proteinExistence type="inferred from homology"/>
<dbReference type="InterPro" id="IPR006680">
    <property type="entry name" value="Amidohydro-rel"/>
</dbReference>
<dbReference type="SUPFAM" id="SSF51556">
    <property type="entry name" value="Metallo-dependent hydrolases"/>
    <property type="match status" value="1"/>
</dbReference>
<reference evidence="4 5" key="1">
    <citation type="submission" date="2018-10" db="EMBL/GenBank/DDBJ databases">
        <title>Robbsia sp. DHC34, isolated from soil.</title>
        <authorList>
            <person name="Gao Z.-H."/>
            <person name="Qiu L.-H."/>
        </authorList>
    </citation>
    <scope>NUCLEOTIDE SEQUENCE [LARGE SCALE GENOMIC DNA]</scope>
    <source>
        <strain evidence="4 5">DHC34</strain>
    </source>
</reference>
<keyword evidence="4" id="KW-0378">Hydrolase</keyword>
<gene>
    <name evidence="4" type="ORF">D7S86_08000</name>
</gene>
<feature type="domain" description="Amidohydrolase-related" evidence="3">
    <location>
        <begin position="28"/>
        <end position="302"/>
    </location>
</feature>
<dbReference type="PANTHER" id="PTHR43569:SF2">
    <property type="entry name" value="AMIDOHYDROLASE-RELATED DOMAIN-CONTAINING PROTEIN"/>
    <property type="match status" value="1"/>
</dbReference>